<evidence type="ECO:0000313" key="1">
    <source>
        <dbReference type="EMBL" id="KAG2218087.1"/>
    </source>
</evidence>
<protein>
    <submittedName>
        <fullName evidence="1">Uncharacterized protein</fullName>
    </submittedName>
</protein>
<gene>
    <name evidence="1" type="ORF">INT45_004836</name>
</gene>
<comment type="caution">
    <text evidence="1">The sequence shown here is derived from an EMBL/GenBank/DDBJ whole genome shotgun (WGS) entry which is preliminary data.</text>
</comment>
<dbReference type="EMBL" id="JAEPRB010000253">
    <property type="protein sequence ID" value="KAG2218087.1"/>
    <property type="molecule type" value="Genomic_DNA"/>
</dbReference>
<evidence type="ECO:0000313" key="2">
    <source>
        <dbReference type="Proteomes" id="UP000646827"/>
    </source>
</evidence>
<dbReference type="Proteomes" id="UP000646827">
    <property type="component" value="Unassembled WGS sequence"/>
</dbReference>
<accession>A0A8H7RVM5</accession>
<dbReference type="OrthoDB" id="10278772at2759"/>
<sequence length="111" mass="12369">MEDGTKLFVEQIDGQHHSKKTSGAFRHTGMPSGSKECCAYNDYINCNVELKKEAIVTFTMNYGGDRPYNVTNLRRVSCPAGGYIVAKGKGDDIRYESYDADHKLVGTVRIK</sequence>
<name>A0A8H7RVM5_9FUNG</name>
<dbReference type="AlphaFoldDB" id="A0A8H7RVM5"/>
<organism evidence="1 2">
    <name type="scientific">Circinella minor</name>
    <dbReference type="NCBI Taxonomy" id="1195481"/>
    <lineage>
        <taxon>Eukaryota</taxon>
        <taxon>Fungi</taxon>
        <taxon>Fungi incertae sedis</taxon>
        <taxon>Mucoromycota</taxon>
        <taxon>Mucoromycotina</taxon>
        <taxon>Mucoromycetes</taxon>
        <taxon>Mucorales</taxon>
        <taxon>Lichtheimiaceae</taxon>
        <taxon>Circinella</taxon>
    </lineage>
</organism>
<proteinExistence type="predicted"/>
<keyword evidence="2" id="KW-1185">Reference proteome</keyword>
<reference evidence="1 2" key="1">
    <citation type="submission" date="2020-12" db="EMBL/GenBank/DDBJ databases">
        <title>Metabolic potential, ecology and presence of endohyphal bacteria is reflected in genomic diversity of Mucoromycotina.</title>
        <authorList>
            <person name="Muszewska A."/>
            <person name="Okrasinska A."/>
            <person name="Steczkiewicz K."/>
            <person name="Drgas O."/>
            <person name="Orlowska M."/>
            <person name="Perlinska-Lenart U."/>
            <person name="Aleksandrzak-Piekarczyk T."/>
            <person name="Szatraj K."/>
            <person name="Zielenkiewicz U."/>
            <person name="Pilsyk S."/>
            <person name="Malc E."/>
            <person name="Mieczkowski P."/>
            <person name="Kruszewska J.S."/>
            <person name="Biernat P."/>
            <person name="Pawlowska J."/>
        </authorList>
    </citation>
    <scope>NUCLEOTIDE SEQUENCE [LARGE SCALE GENOMIC DNA]</scope>
    <source>
        <strain evidence="1 2">CBS 142.35</strain>
    </source>
</reference>